<sequence>MFYAISTNFNQTVLDWLDESHLQGIIWTDGELEKSEFTLETAELLKNGGPWGRHSLNLALTVNLKSWINVQLGKVKII</sequence>
<keyword evidence="1" id="KW-0269">Exonuclease</keyword>
<name>A0A448MNB8_9PAST</name>
<dbReference type="GO" id="GO:0004527">
    <property type="term" value="F:exonuclease activity"/>
    <property type="evidence" value="ECO:0007669"/>
    <property type="project" value="UniProtKB-KW"/>
</dbReference>
<dbReference type="EC" id="3.1.-.-" evidence="1"/>
<accession>A0A448MNB8</accession>
<gene>
    <name evidence="1" type="primary">recJ_2</name>
    <name evidence="1" type="ORF">NCTC8284_01672</name>
</gene>
<keyword evidence="1" id="KW-0378">Hydrolase</keyword>
<dbReference type="EMBL" id="LR134405">
    <property type="protein sequence ID" value="VEH66503.1"/>
    <property type="molecule type" value="Genomic_DNA"/>
</dbReference>
<evidence type="ECO:0000313" key="2">
    <source>
        <dbReference type="Proteomes" id="UP000278733"/>
    </source>
</evidence>
<protein>
    <submittedName>
        <fullName evidence="1">Single-stranded-DNA-specific exonuclease RecJ</fullName>
        <ecNumber evidence="1">3.1.-.-</ecNumber>
    </submittedName>
</protein>
<dbReference type="Proteomes" id="UP000278733">
    <property type="component" value="Chromosome"/>
</dbReference>
<dbReference type="AlphaFoldDB" id="A0A448MNB8"/>
<dbReference type="KEGG" id="rpne:NCTC8284_01672"/>
<reference evidence="1 2" key="1">
    <citation type="submission" date="2018-12" db="EMBL/GenBank/DDBJ databases">
        <authorList>
            <consortium name="Pathogen Informatics"/>
        </authorList>
    </citation>
    <scope>NUCLEOTIDE SEQUENCE [LARGE SCALE GENOMIC DNA]</scope>
    <source>
        <strain evidence="1 2">NCTC8284</strain>
    </source>
</reference>
<keyword evidence="1" id="KW-0540">Nuclease</keyword>
<evidence type="ECO:0000313" key="1">
    <source>
        <dbReference type="EMBL" id="VEH66503.1"/>
    </source>
</evidence>
<organism evidence="1 2">
    <name type="scientific">Rodentibacter pneumotropicus</name>
    <dbReference type="NCBI Taxonomy" id="758"/>
    <lineage>
        <taxon>Bacteria</taxon>
        <taxon>Pseudomonadati</taxon>
        <taxon>Pseudomonadota</taxon>
        <taxon>Gammaproteobacteria</taxon>
        <taxon>Pasteurellales</taxon>
        <taxon>Pasteurellaceae</taxon>
        <taxon>Rodentibacter</taxon>
    </lineage>
</organism>
<proteinExistence type="predicted"/>